<dbReference type="InterPro" id="IPR036322">
    <property type="entry name" value="WD40_repeat_dom_sf"/>
</dbReference>
<name>A0A7J6KXJ3_PERCH</name>
<dbReference type="EMBL" id="JAAPAO010001089">
    <property type="protein sequence ID" value="KAF4651281.1"/>
    <property type="molecule type" value="Genomic_DNA"/>
</dbReference>
<dbReference type="Proteomes" id="UP000591131">
    <property type="component" value="Unassembled WGS sequence"/>
</dbReference>
<accession>A0A7J6KXJ3</accession>
<keyword evidence="2" id="KW-1185">Reference proteome</keyword>
<organism evidence="1 2">
    <name type="scientific">Perkinsus chesapeaki</name>
    <name type="common">Clam parasite</name>
    <name type="synonym">Perkinsus andrewsi</name>
    <dbReference type="NCBI Taxonomy" id="330153"/>
    <lineage>
        <taxon>Eukaryota</taxon>
        <taxon>Sar</taxon>
        <taxon>Alveolata</taxon>
        <taxon>Perkinsozoa</taxon>
        <taxon>Perkinsea</taxon>
        <taxon>Perkinsida</taxon>
        <taxon>Perkinsidae</taxon>
        <taxon>Perkinsus</taxon>
    </lineage>
</organism>
<feature type="non-terminal residue" evidence="1">
    <location>
        <position position="1"/>
    </location>
</feature>
<feature type="non-terminal residue" evidence="1">
    <location>
        <position position="690"/>
    </location>
</feature>
<dbReference type="SUPFAM" id="SSF50978">
    <property type="entry name" value="WD40 repeat-like"/>
    <property type="match status" value="1"/>
</dbReference>
<sequence length="690" mass="75372">AYVTDTFDDKPRRLLVPEEGRKFDNASFTSKNSIAAFTCDDDIFIYSFQGFIERLVHLCEYRSLSGKSGCTLCEFCPLPLIHQPYGDILVVGTFIGTLEVFVIYEKKNIQLKQTVELKQDDRVKVFVGCRDGYVLYFNLDSQGLTQLSQVRGGPAGCPGKIININDNDTIPVALFKTSSITVIAQDDASKVNKDEDGGPSSSLFTVKPLPLGLSPHLLAPIAPDGRVAIVATTVDKKQQPYLLIEVTSKNKAFGLCRLASDGRWSIAQIGINPGSIGPAANLNEPAAGYPARVERCIPFPAGGIGDGINREVPTCSAICQLNVPEKMTFFAVGTRFEPLNNSGIKNSANVAAVERRGCYEDDGKTTGGRLLLVETESFKLMCKMSKSFYIFIDEFSLIGIPYTPVDNICSVSEDLIAFSSHQRIYLLRGRKEIGGDKKERINFMTVTKIDREWGHAFTRLLEKAFTVKLTVPLKSGQRRCNDRGVPEGLFLGSNTADGVMVLAVVDGGELRPIYIEASSRFVTAMTCLPEGNGVLFADRDGTVGLLGVKFSAACEGSDSLLCDMTAANSPDIPTDALVLDSENDIAVLLPTMSGSLRRLRLKKKFVSTKALDALRKVSLGGAEGLCRRFCTLHEETTHPGVLRSYGCPLPGEPLPRSIVDCVLIDRMRWLSTAAKDDYYACFDDDMNAEE</sequence>
<comment type="caution">
    <text evidence="1">The sequence shown here is derived from an EMBL/GenBank/DDBJ whole genome shotgun (WGS) entry which is preliminary data.</text>
</comment>
<evidence type="ECO:0000313" key="1">
    <source>
        <dbReference type="EMBL" id="KAF4651281.1"/>
    </source>
</evidence>
<reference evidence="1 2" key="1">
    <citation type="submission" date="2020-04" db="EMBL/GenBank/DDBJ databases">
        <title>Perkinsus chesapeaki whole genome sequence.</title>
        <authorList>
            <person name="Bogema D.R."/>
        </authorList>
    </citation>
    <scope>NUCLEOTIDE SEQUENCE [LARGE SCALE GENOMIC DNA]</scope>
    <source>
        <strain evidence="1">ATCC PRA-425</strain>
    </source>
</reference>
<proteinExistence type="predicted"/>
<evidence type="ECO:0000313" key="2">
    <source>
        <dbReference type="Proteomes" id="UP000591131"/>
    </source>
</evidence>
<gene>
    <name evidence="1" type="ORF">FOL47_000502</name>
</gene>
<protein>
    <submittedName>
        <fullName evidence="1">Uncharacterized protein</fullName>
    </submittedName>
</protein>
<dbReference type="AlphaFoldDB" id="A0A7J6KXJ3"/>